<proteinExistence type="predicted"/>
<feature type="transmembrane region" description="Helical" evidence="5">
    <location>
        <begin position="95"/>
        <end position="121"/>
    </location>
</feature>
<evidence type="ECO:0000256" key="1">
    <source>
        <dbReference type="ARBA" id="ARBA00004127"/>
    </source>
</evidence>
<keyword evidence="2 5" id="KW-0812">Transmembrane</keyword>
<dbReference type="InterPro" id="IPR007318">
    <property type="entry name" value="Phopholipid_MeTrfase"/>
</dbReference>
<keyword evidence="3 5" id="KW-1133">Transmembrane helix</keyword>
<keyword evidence="4 5" id="KW-0472">Membrane</keyword>
<evidence type="ECO:0000313" key="6">
    <source>
        <dbReference type="EMBL" id="MBP0481736.1"/>
    </source>
</evidence>
<evidence type="ECO:0000256" key="4">
    <source>
        <dbReference type="ARBA" id="ARBA00023136"/>
    </source>
</evidence>
<dbReference type="Gene3D" id="1.20.120.1630">
    <property type="match status" value="1"/>
</dbReference>
<evidence type="ECO:0000256" key="2">
    <source>
        <dbReference type="ARBA" id="ARBA00022692"/>
    </source>
</evidence>
<protein>
    <submittedName>
        <fullName evidence="6">Isoprenylcysteine carboxylmethyltransferase family protein</fullName>
    </submittedName>
</protein>
<dbReference type="Proteomes" id="UP000675940">
    <property type="component" value="Unassembled WGS sequence"/>
</dbReference>
<dbReference type="GO" id="GO:0012505">
    <property type="term" value="C:endomembrane system"/>
    <property type="evidence" value="ECO:0007669"/>
    <property type="project" value="UniProtKB-SubCell"/>
</dbReference>
<dbReference type="Pfam" id="PF04191">
    <property type="entry name" value="PEMT"/>
    <property type="match status" value="1"/>
</dbReference>
<feature type="transmembrane region" description="Helical" evidence="5">
    <location>
        <begin position="34"/>
        <end position="59"/>
    </location>
</feature>
<dbReference type="RefSeq" id="WP_209359602.1">
    <property type="nucleotide sequence ID" value="NZ_JAGISH010000002.1"/>
</dbReference>
<dbReference type="PANTHER" id="PTHR12714:SF24">
    <property type="entry name" value="SLR1182 PROTEIN"/>
    <property type="match status" value="1"/>
</dbReference>
<dbReference type="AlphaFoldDB" id="A0A940MHR3"/>
<sequence>MKAWDRFPDWPPVWLAVALALAWAQKTWVPVASFGPVWADLLGGLLVGAGGILAALAVFEMRRHRTTFIPHRHPDRLVTTGIFSRSRHPIYLGDVLILTGMILYWDAVLALILIPLFVWILERRFVEPEERRLRHRFPRDWIHYEKKTRRWL</sequence>
<keyword evidence="7" id="KW-1185">Reference proteome</keyword>
<dbReference type="PANTHER" id="PTHR12714">
    <property type="entry name" value="PROTEIN-S ISOPRENYLCYSTEINE O-METHYLTRANSFERASE"/>
    <property type="match status" value="1"/>
</dbReference>
<dbReference type="GO" id="GO:0016740">
    <property type="term" value="F:transferase activity"/>
    <property type="evidence" value="ECO:0007669"/>
    <property type="project" value="UniProtKB-ARBA"/>
</dbReference>
<reference evidence="6" key="1">
    <citation type="submission" date="2021-03" db="EMBL/GenBank/DDBJ databases">
        <title>Sagittula salina sp. nov. strain M10.9X isolated from the marine waste.</title>
        <authorList>
            <person name="Satari L."/>
            <person name="Molina-Menor E."/>
            <person name="Vidal-Verdu A."/>
            <person name="Pascual J."/>
            <person name="Pereto J."/>
            <person name="Porcar M."/>
        </authorList>
    </citation>
    <scope>NUCLEOTIDE SEQUENCE</scope>
    <source>
        <strain evidence="6">M10.9X</strain>
    </source>
</reference>
<evidence type="ECO:0000256" key="3">
    <source>
        <dbReference type="ARBA" id="ARBA00022989"/>
    </source>
</evidence>
<dbReference type="EMBL" id="JAGISH010000002">
    <property type="protein sequence ID" value="MBP0481736.1"/>
    <property type="molecule type" value="Genomic_DNA"/>
</dbReference>
<name>A0A940MHR3_9RHOB</name>
<evidence type="ECO:0000256" key="5">
    <source>
        <dbReference type="SAM" id="Phobius"/>
    </source>
</evidence>
<organism evidence="6 7">
    <name type="scientific">Sagittula salina</name>
    <dbReference type="NCBI Taxonomy" id="2820268"/>
    <lineage>
        <taxon>Bacteria</taxon>
        <taxon>Pseudomonadati</taxon>
        <taxon>Pseudomonadota</taxon>
        <taxon>Alphaproteobacteria</taxon>
        <taxon>Rhodobacterales</taxon>
        <taxon>Roseobacteraceae</taxon>
        <taxon>Sagittula</taxon>
    </lineage>
</organism>
<comment type="subcellular location">
    <subcellularLocation>
        <location evidence="1">Endomembrane system</location>
        <topology evidence="1">Multi-pass membrane protein</topology>
    </subcellularLocation>
</comment>
<evidence type="ECO:0000313" key="7">
    <source>
        <dbReference type="Proteomes" id="UP000675940"/>
    </source>
</evidence>
<gene>
    <name evidence="6" type="ORF">J5474_04425</name>
</gene>
<accession>A0A940MHR3</accession>
<comment type="caution">
    <text evidence="6">The sequence shown here is derived from an EMBL/GenBank/DDBJ whole genome shotgun (WGS) entry which is preliminary data.</text>
</comment>